<evidence type="ECO:0000256" key="2">
    <source>
        <dbReference type="ARBA" id="ARBA00010488"/>
    </source>
</evidence>
<keyword evidence="5" id="KW-0777">Teichoic acid biosynthesis</keyword>
<comment type="subcellular location">
    <subcellularLocation>
        <location evidence="1">Cell membrane</location>
        <topology evidence="1">Peripheral membrane protein</topology>
    </subcellularLocation>
</comment>
<feature type="domain" description="Glycosyl transferase family 1" evidence="7">
    <location>
        <begin position="642"/>
        <end position="797"/>
    </location>
</feature>
<dbReference type="GO" id="GO:0019350">
    <property type="term" value="P:teichoic acid biosynthetic process"/>
    <property type="evidence" value="ECO:0007669"/>
    <property type="project" value="UniProtKB-KW"/>
</dbReference>
<keyword evidence="3" id="KW-1003">Cell membrane</keyword>
<comment type="caution">
    <text evidence="8">The sequence shown here is derived from an EMBL/GenBank/DDBJ whole genome shotgun (WGS) entry which is preliminary data.</text>
</comment>
<protein>
    <recommendedName>
        <fullName evidence="7">Glycosyl transferase family 1 domain-containing protein</fullName>
    </recommendedName>
</protein>
<evidence type="ECO:0000259" key="7">
    <source>
        <dbReference type="Pfam" id="PF00534"/>
    </source>
</evidence>
<dbReference type="RefSeq" id="WP_075884628.1">
    <property type="nucleotide sequence ID" value="NZ_CAKOCV010000001.1"/>
</dbReference>
<proteinExistence type="inferred from homology"/>
<dbReference type="InterPro" id="IPR043148">
    <property type="entry name" value="TagF_C"/>
</dbReference>
<dbReference type="GO" id="GO:0016757">
    <property type="term" value="F:glycosyltransferase activity"/>
    <property type="evidence" value="ECO:0007669"/>
    <property type="project" value="InterPro"/>
</dbReference>
<organism evidence="8 9">
    <name type="scientific">Faecalibaculum rodentium</name>
    <dbReference type="NCBI Taxonomy" id="1702221"/>
    <lineage>
        <taxon>Bacteria</taxon>
        <taxon>Bacillati</taxon>
        <taxon>Bacillota</taxon>
        <taxon>Erysipelotrichia</taxon>
        <taxon>Erysipelotrichales</taxon>
        <taxon>Erysipelotrichaceae</taxon>
        <taxon>Faecalibaculum</taxon>
    </lineage>
</organism>
<keyword evidence="4" id="KW-0808">Transferase</keyword>
<dbReference type="Pfam" id="PF00534">
    <property type="entry name" value="Glycos_transf_1"/>
    <property type="match status" value="1"/>
</dbReference>
<dbReference type="PANTHER" id="PTHR37316">
    <property type="entry name" value="TEICHOIC ACID GLYCEROL-PHOSPHATE PRIMASE"/>
    <property type="match status" value="1"/>
</dbReference>
<dbReference type="EMBL" id="MPJZ01000010">
    <property type="protein sequence ID" value="OLU47144.1"/>
    <property type="molecule type" value="Genomic_DNA"/>
</dbReference>
<evidence type="ECO:0000313" key="9">
    <source>
        <dbReference type="Proteomes" id="UP000186758"/>
    </source>
</evidence>
<evidence type="ECO:0000256" key="6">
    <source>
        <dbReference type="ARBA" id="ARBA00023136"/>
    </source>
</evidence>
<evidence type="ECO:0000256" key="1">
    <source>
        <dbReference type="ARBA" id="ARBA00004202"/>
    </source>
</evidence>
<dbReference type="Proteomes" id="UP000186758">
    <property type="component" value="Unassembled WGS sequence"/>
</dbReference>
<dbReference type="SUPFAM" id="SSF53756">
    <property type="entry name" value="UDP-Glycosyltransferase/glycogen phosphorylase"/>
    <property type="match status" value="2"/>
</dbReference>
<name>A0A1Q9YN84_9FIRM</name>
<dbReference type="Gene3D" id="3.40.50.2000">
    <property type="entry name" value="Glycogen Phosphorylase B"/>
    <property type="match status" value="2"/>
</dbReference>
<dbReference type="Pfam" id="PF04464">
    <property type="entry name" value="Glyphos_transf"/>
    <property type="match status" value="1"/>
</dbReference>
<comment type="similarity">
    <text evidence="2">Belongs to the CDP-glycerol glycerophosphotransferase family.</text>
</comment>
<dbReference type="InterPro" id="IPR007554">
    <property type="entry name" value="Glycerophosphate_synth"/>
</dbReference>
<dbReference type="GO" id="GO:0047355">
    <property type="term" value="F:CDP-glycerol glycerophosphotransferase activity"/>
    <property type="evidence" value="ECO:0007669"/>
    <property type="project" value="InterPro"/>
</dbReference>
<dbReference type="InterPro" id="IPR043149">
    <property type="entry name" value="TagF_N"/>
</dbReference>
<reference evidence="8 9" key="1">
    <citation type="submission" date="2016-11" db="EMBL/GenBank/DDBJ databases">
        <title>Description of two novel members of the family Erysipelotrichaceae: Ileibacterium lipovorans gen. nov., sp. nov. and Dubosiella newyorkensis, gen. nov., sp. nov.</title>
        <authorList>
            <person name="Cox L.M."/>
            <person name="Sohn J."/>
            <person name="Tyrrell K.L."/>
            <person name="Citron D.M."/>
            <person name="Lawson P.A."/>
            <person name="Patel N.B."/>
            <person name="Iizumi T."/>
            <person name="Perez-Perez G.I."/>
            <person name="Goldstein E.J."/>
            <person name="Blaser M.J."/>
        </authorList>
    </citation>
    <scope>NUCLEOTIDE SEQUENCE [LARGE SCALE GENOMIC DNA]</scope>
    <source>
        <strain evidence="8 9">NYU-BL-K8</strain>
    </source>
</reference>
<dbReference type="GO" id="GO:0005886">
    <property type="term" value="C:plasma membrane"/>
    <property type="evidence" value="ECO:0007669"/>
    <property type="project" value="UniProtKB-SubCell"/>
</dbReference>
<sequence length="808" mass="93656">MKVSKLLRRVKKLNKKYFNRVKYYDFFKKLPIIKNTVLLDSQQGNNLNGNIFYILKELLENPEFKRFKVLVVVRKHRIGEFQSLLDTYGLKKAELLEMESRAYYEWMAQAEYLITDTSFWPFYVKKEGQHILNTWHGTPLKHMGKRDTSGFLNLGNVQRNFLMSDYVLYPNKFTREHMTQDYMIENLAEGRQLMAGYPRNEVFYDNEKGRNKIRKYLSENRVIADRSARLYAYMPTWRGKVGNVSSDEQIERVTQHLYEADRLLHDDEIMLVNFHPFVASSIDLNQFVHIKPFPKEFETYDILNACDALITDYSSVFFDYAGAGRPVYLFAYDEEEYLENRGMYLSLNDLPFPVSHTATELVESLRNPVYPDLSEFRKEYASLDGKGSSRKILQKFLLGISSGLQEDEFSYNGKQNVLLYAGNLKRNGLTSSLKSLLSVLDTTKYNYFISYGGGNSDSKREFIAGLPENVSYIPLPGKANATIPQKIQQIFFRKNFIDSEEMKKVYDEISPVDLRRLYPGRRFDHVIHFTGYDYKRVQEFARYPANRTVFVHNNIGEEIRVRNALHDRTVEYAFNTYDHVAIVTEDLREPTLEYCHRPDAIRLVQNTIDYKAIKELGNHPIEFDETTKSTHSVDELKELIDSGKTYITIGRFSPEKGHSRLIKAFEKIWKNDSSVNLVIIGGHGPLYEETLAQREQSPARERIAIIQSMKNPQSVLRKSDFFVLSSFHEGLGLVLLEANIQGLPIMSTDIPGPHGFLSRYGGLLVDDSEEGLVDGMQQMLEGKVPVLDIDYDSYNKNAIQEFESLLIK</sequence>
<dbReference type="AlphaFoldDB" id="A0A1Q9YN84"/>
<accession>A0A1Q9YN84</accession>
<keyword evidence="6" id="KW-0472">Membrane</keyword>
<dbReference type="Gene3D" id="3.40.50.11820">
    <property type="match status" value="1"/>
</dbReference>
<evidence type="ECO:0000256" key="3">
    <source>
        <dbReference type="ARBA" id="ARBA00022475"/>
    </source>
</evidence>
<gene>
    <name evidence="8" type="ORF">BO223_01315</name>
</gene>
<dbReference type="InterPro" id="IPR001296">
    <property type="entry name" value="Glyco_trans_1"/>
</dbReference>
<dbReference type="Gene3D" id="3.40.50.12580">
    <property type="match status" value="1"/>
</dbReference>
<dbReference type="PANTHER" id="PTHR37316:SF3">
    <property type="entry name" value="TEICHOIC ACID GLYCEROL-PHOSPHATE TRANSFERASE"/>
    <property type="match status" value="1"/>
</dbReference>
<evidence type="ECO:0000313" key="8">
    <source>
        <dbReference type="EMBL" id="OLU47144.1"/>
    </source>
</evidence>
<evidence type="ECO:0000256" key="4">
    <source>
        <dbReference type="ARBA" id="ARBA00022679"/>
    </source>
</evidence>
<dbReference type="InterPro" id="IPR051612">
    <property type="entry name" value="Teichoic_Acid_Biosynth"/>
</dbReference>
<evidence type="ECO:0000256" key="5">
    <source>
        <dbReference type="ARBA" id="ARBA00022944"/>
    </source>
</evidence>